<evidence type="ECO:0000259" key="19">
    <source>
        <dbReference type="Pfam" id="PF25087"/>
    </source>
</evidence>
<comment type="pathway">
    <text evidence="17">Nucleotide-sugar biosynthesis; UDP-N-acetyl-alpha-D-glucosamine biosynthesis; UDP-N-acetyl-alpha-D-glucosamine from N-acetyl-alpha-D-glucosamine 1-phosphate: step 1/1.</text>
</comment>
<feature type="binding site" evidence="17">
    <location>
        <position position="27"/>
    </location>
    <ligand>
        <name>UDP-N-acetyl-alpha-D-glucosamine</name>
        <dbReference type="ChEBI" id="CHEBI:57705"/>
    </ligand>
</feature>
<dbReference type="SUPFAM" id="SSF53448">
    <property type="entry name" value="Nucleotide-diphospho-sugar transferases"/>
    <property type="match status" value="1"/>
</dbReference>
<dbReference type="EC" id="2.7.7.23" evidence="17"/>
<feature type="binding site" evidence="17">
    <location>
        <position position="426"/>
    </location>
    <ligand>
        <name>acetyl-CoA</name>
        <dbReference type="ChEBI" id="CHEBI:57288"/>
    </ligand>
</feature>
<dbReference type="GO" id="GO:0003977">
    <property type="term" value="F:UDP-N-acetylglucosamine diphosphorylase activity"/>
    <property type="evidence" value="ECO:0007669"/>
    <property type="project" value="UniProtKB-UniRule"/>
</dbReference>
<dbReference type="CDD" id="cd03353">
    <property type="entry name" value="LbH_GlmU_C"/>
    <property type="match status" value="1"/>
</dbReference>
<evidence type="ECO:0000259" key="18">
    <source>
        <dbReference type="Pfam" id="PF12804"/>
    </source>
</evidence>
<keyword evidence="13 17" id="KW-0961">Cell wall biogenesis/degradation</keyword>
<feature type="binding site" evidence="17">
    <location>
        <position position="380"/>
    </location>
    <ligand>
        <name>UDP-N-acetyl-alpha-D-glucosamine</name>
        <dbReference type="ChEBI" id="CHEBI:57705"/>
    </ligand>
</feature>
<dbReference type="InterPro" id="IPR029044">
    <property type="entry name" value="Nucleotide-diphossugar_trans"/>
</dbReference>
<evidence type="ECO:0000256" key="11">
    <source>
        <dbReference type="ARBA" id="ARBA00023268"/>
    </source>
</evidence>
<dbReference type="NCBIfam" id="TIGR01173">
    <property type="entry name" value="glmU"/>
    <property type="match status" value="1"/>
</dbReference>
<comment type="subunit">
    <text evidence="17">Homotrimer.</text>
</comment>
<dbReference type="InterPro" id="IPR025877">
    <property type="entry name" value="MobA-like_NTP_Trfase"/>
</dbReference>
<feature type="binding site" evidence="17">
    <location>
        <position position="443"/>
    </location>
    <ligand>
        <name>acetyl-CoA</name>
        <dbReference type="ChEBI" id="CHEBI:57288"/>
    </ligand>
</feature>
<keyword evidence="6 17" id="KW-0479">Metal-binding</keyword>
<keyword evidence="12 17" id="KW-0012">Acyltransferase</keyword>
<feature type="binding site" evidence="17">
    <location>
        <position position="142"/>
    </location>
    <ligand>
        <name>UDP-N-acetyl-alpha-D-glucosamine</name>
        <dbReference type="ChEBI" id="CHEBI:57705"/>
    </ligand>
</feature>
<comment type="function">
    <text evidence="16 17">Catalyzes the last two sequential reactions in the de novo biosynthetic pathway for UDP-N-acetylglucosamine (UDP-GlcNAc). The C-terminal domain catalyzes the transfer of acetyl group from acetyl coenzyme A to glucosamine-1-phosphate (GlcN-1-P) to produce N-acetylglucosamine-1-phosphate (GlcNAc-1-P), which is converted into UDP-GlcNAc by the transfer of uridine 5-monophosphate (from uridine 5-triphosphate), a reaction catalyzed by the N-terminal domain.</text>
</comment>
<evidence type="ECO:0000256" key="15">
    <source>
        <dbReference type="ARBA" id="ARBA00048493"/>
    </source>
</evidence>
<evidence type="ECO:0000256" key="14">
    <source>
        <dbReference type="ARBA" id="ARBA00048247"/>
    </source>
</evidence>
<dbReference type="GO" id="GO:0016020">
    <property type="term" value="C:membrane"/>
    <property type="evidence" value="ECO:0007669"/>
    <property type="project" value="GOC"/>
</dbReference>
<feature type="binding site" evidence="17">
    <location>
        <begin position="13"/>
        <end position="16"/>
    </location>
    <ligand>
        <name>UDP-N-acetyl-alpha-D-glucosamine</name>
        <dbReference type="ChEBI" id="CHEBI:57705"/>
    </ligand>
</feature>
<evidence type="ECO:0000256" key="3">
    <source>
        <dbReference type="ARBA" id="ARBA00022490"/>
    </source>
</evidence>
<dbReference type="UniPathway" id="UPA00113">
    <property type="reaction ID" value="UER00532"/>
</dbReference>
<dbReference type="GO" id="GO:0071555">
    <property type="term" value="P:cell wall organization"/>
    <property type="evidence" value="ECO:0007669"/>
    <property type="project" value="UniProtKB-KW"/>
</dbReference>
<dbReference type="HAMAP" id="MF_01631">
    <property type="entry name" value="GlmU"/>
    <property type="match status" value="1"/>
</dbReference>
<comment type="catalytic activity">
    <reaction evidence="14 17">
        <text>alpha-D-glucosamine 1-phosphate + acetyl-CoA = N-acetyl-alpha-D-glucosamine 1-phosphate + CoA + H(+)</text>
        <dbReference type="Rhea" id="RHEA:13725"/>
        <dbReference type="ChEBI" id="CHEBI:15378"/>
        <dbReference type="ChEBI" id="CHEBI:57287"/>
        <dbReference type="ChEBI" id="CHEBI:57288"/>
        <dbReference type="ChEBI" id="CHEBI:57776"/>
        <dbReference type="ChEBI" id="CHEBI:58516"/>
        <dbReference type="EC" id="2.3.1.157"/>
    </reaction>
</comment>
<evidence type="ECO:0000256" key="17">
    <source>
        <dbReference type="HAMAP-Rule" id="MF_01631"/>
    </source>
</evidence>
<feature type="domain" description="MobA-like NTP transferase" evidence="18">
    <location>
        <begin position="11"/>
        <end position="128"/>
    </location>
</feature>
<keyword evidence="10 17" id="KW-0573">Peptidoglycan synthesis</keyword>
<dbReference type="UniPathway" id="UPA00973"/>
<name>A0A4V3CG17_9GAMM</name>
<dbReference type="EMBL" id="SNXC01000015">
    <property type="protein sequence ID" value="TDO95982.1"/>
    <property type="molecule type" value="Genomic_DNA"/>
</dbReference>
<dbReference type="GO" id="GO:0000902">
    <property type="term" value="P:cell morphogenesis"/>
    <property type="evidence" value="ECO:0007669"/>
    <property type="project" value="UniProtKB-UniRule"/>
</dbReference>
<feature type="binding site" evidence="17">
    <location>
        <begin position="389"/>
        <end position="390"/>
    </location>
    <ligand>
        <name>acetyl-CoA</name>
        <dbReference type="ChEBI" id="CHEBI:57288"/>
    </ligand>
</feature>
<feature type="binding site" evidence="17">
    <location>
        <begin position="105"/>
        <end position="107"/>
    </location>
    <ligand>
        <name>UDP-N-acetyl-alpha-D-glucosamine</name>
        <dbReference type="ChEBI" id="CHEBI:57705"/>
    </ligand>
</feature>
<evidence type="ECO:0000256" key="1">
    <source>
        <dbReference type="ARBA" id="ARBA00007707"/>
    </source>
</evidence>
<accession>A0A4V3CG17</accession>
<feature type="binding site" evidence="17">
    <location>
        <position position="172"/>
    </location>
    <ligand>
        <name>UDP-N-acetyl-alpha-D-glucosamine</name>
        <dbReference type="ChEBI" id="CHEBI:57705"/>
    </ligand>
</feature>
<dbReference type="SUPFAM" id="SSF51161">
    <property type="entry name" value="Trimeric LpxA-like enzymes"/>
    <property type="match status" value="1"/>
</dbReference>
<evidence type="ECO:0000256" key="2">
    <source>
        <dbReference type="ARBA" id="ARBA00007947"/>
    </source>
</evidence>
<evidence type="ECO:0000256" key="10">
    <source>
        <dbReference type="ARBA" id="ARBA00022984"/>
    </source>
</evidence>
<dbReference type="Pfam" id="PF12804">
    <property type="entry name" value="NTP_transf_3"/>
    <property type="match status" value="1"/>
</dbReference>
<comment type="cofactor">
    <cofactor evidence="17">
        <name>Mg(2+)</name>
        <dbReference type="ChEBI" id="CHEBI:18420"/>
    </cofactor>
    <text evidence="17">Binds 1 Mg(2+) ion per subunit.</text>
</comment>
<feature type="binding site" evidence="17">
    <location>
        <position position="78"/>
    </location>
    <ligand>
        <name>UDP-N-acetyl-alpha-D-glucosamine</name>
        <dbReference type="ChEBI" id="CHEBI:57705"/>
    </ligand>
</feature>
<comment type="pathway">
    <text evidence="17">Bacterial outer membrane biogenesis; LPS lipid A biosynthesis.</text>
</comment>
<dbReference type="Pfam" id="PF25087">
    <property type="entry name" value="GMPPB_C"/>
    <property type="match status" value="1"/>
</dbReference>
<dbReference type="EC" id="2.3.1.157" evidence="17"/>
<comment type="catalytic activity">
    <reaction evidence="15 17">
        <text>N-acetyl-alpha-D-glucosamine 1-phosphate + UTP + H(+) = UDP-N-acetyl-alpha-D-glucosamine + diphosphate</text>
        <dbReference type="Rhea" id="RHEA:13509"/>
        <dbReference type="ChEBI" id="CHEBI:15378"/>
        <dbReference type="ChEBI" id="CHEBI:33019"/>
        <dbReference type="ChEBI" id="CHEBI:46398"/>
        <dbReference type="ChEBI" id="CHEBI:57705"/>
        <dbReference type="ChEBI" id="CHEBI:57776"/>
        <dbReference type="EC" id="2.7.7.23"/>
    </reaction>
</comment>
<sequence length="460" mass="49603">MDSDFMAQDIVVLAAGKGSRMKSNAPKVLHKVAGKPMIHHVLNLASRLSDSKLHLVVGHHGELVEKSCQGFNANIVWQDNPQGTGDALRRSSDSLSERGSTLTLYGDVPLIQQATLARMVALSSSNVVVLLTIELDDPSGYGRIVRDDSGKVTAIVEQKDANDEQLNISEVNTGILLAPNAHLKRWLSKLTNNNAQNEYYLTDIIEMAANEGVEIVTAHPEFDWEVSGVNDRVQLATLERVWQRFQAETVMKNGATLMDPARIDIRGELTTDQDCVIDINCVFEGDVNLGKGVHVGPNCILKNCSIADGVVLKANTMIEDSVVGEYCEIGPFARLRPGTNLAKKAKIGNFVETKKAVIGEGSKVNHLSYIGDAHLGSAVNVGAGTITCNYDGVNKFETLIGDHVFVGSNTSFVAPVEVQSGATVAAGSTITKSVSKDQLAFGRAKQMNIDGWARPTKKEK</sequence>
<feature type="region of interest" description="Linker" evidence="17">
    <location>
        <begin position="233"/>
        <end position="253"/>
    </location>
</feature>
<dbReference type="PANTHER" id="PTHR43584:SF3">
    <property type="entry name" value="BIFUNCTIONAL PROTEIN GLMU"/>
    <property type="match status" value="1"/>
</dbReference>
<evidence type="ECO:0000256" key="16">
    <source>
        <dbReference type="ARBA" id="ARBA00049628"/>
    </source>
</evidence>
<protein>
    <recommendedName>
        <fullName evidence="17">Bifunctional protein GlmU</fullName>
    </recommendedName>
    <domain>
        <recommendedName>
            <fullName evidence="17">UDP-N-acetylglucosamine pyrophosphorylase</fullName>
            <ecNumber evidence="17">2.7.7.23</ecNumber>
        </recommendedName>
        <alternativeName>
            <fullName evidence="17">N-acetylglucosamine-1-phosphate uridyltransferase</fullName>
        </alternativeName>
    </domain>
    <domain>
        <recommendedName>
            <fullName evidence="17">Glucosamine-1-phosphate N-acetyltransferase</fullName>
            <ecNumber evidence="17">2.3.1.157</ecNumber>
        </recommendedName>
    </domain>
</protein>
<feature type="active site" description="Proton acceptor" evidence="17">
    <location>
        <position position="366"/>
    </location>
</feature>
<evidence type="ECO:0000256" key="12">
    <source>
        <dbReference type="ARBA" id="ARBA00023315"/>
    </source>
</evidence>
<keyword evidence="5 17" id="KW-0548">Nucleotidyltransferase</keyword>
<dbReference type="InterPro" id="IPR011004">
    <property type="entry name" value="Trimer_LpxA-like_sf"/>
</dbReference>
<dbReference type="GO" id="GO:0000287">
    <property type="term" value="F:magnesium ion binding"/>
    <property type="evidence" value="ECO:0007669"/>
    <property type="project" value="UniProtKB-UniRule"/>
</dbReference>
<dbReference type="GO" id="GO:0009252">
    <property type="term" value="P:peptidoglycan biosynthetic process"/>
    <property type="evidence" value="ECO:0007669"/>
    <property type="project" value="UniProtKB-UniRule"/>
</dbReference>
<feature type="binding site" evidence="17">
    <location>
        <position position="354"/>
    </location>
    <ligand>
        <name>UDP-N-acetyl-alpha-D-glucosamine</name>
        <dbReference type="ChEBI" id="CHEBI:57705"/>
    </ligand>
</feature>
<comment type="subcellular location">
    <subcellularLocation>
        <location evidence="17">Cytoplasm</location>
    </subcellularLocation>
</comment>
<dbReference type="InterPro" id="IPR038009">
    <property type="entry name" value="GlmU_C_LbH"/>
</dbReference>
<feature type="binding site" evidence="17">
    <location>
        <position position="383"/>
    </location>
    <ligand>
        <name>acetyl-CoA</name>
        <dbReference type="ChEBI" id="CHEBI:57288"/>
    </ligand>
</feature>
<evidence type="ECO:0000256" key="9">
    <source>
        <dbReference type="ARBA" id="ARBA00022960"/>
    </source>
</evidence>
<feature type="binding site" evidence="17">
    <location>
        <position position="408"/>
    </location>
    <ligand>
        <name>acetyl-CoA</name>
        <dbReference type="ChEBI" id="CHEBI:57288"/>
    </ligand>
</feature>
<organism evidence="20 21">
    <name type="scientific">Marinomonas balearica</name>
    <dbReference type="NCBI Taxonomy" id="491947"/>
    <lineage>
        <taxon>Bacteria</taxon>
        <taxon>Pseudomonadati</taxon>
        <taxon>Pseudomonadota</taxon>
        <taxon>Gammaproteobacteria</taxon>
        <taxon>Oceanospirillales</taxon>
        <taxon>Oceanospirillaceae</taxon>
        <taxon>Marinomonas</taxon>
    </lineage>
</organism>
<keyword evidence="3 17" id="KW-0963">Cytoplasm</keyword>
<dbReference type="GO" id="GO:0005737">
    <property type="term" value="C:cytoplasm"/>
    <property type="evidence" value="ECO:0007669"/>
    <property type="project" value="UniProtKB-SubCell"/>
</dbReference>
<keyword evidence="7 17" id="KW-0677">Repeat</keyword>
<comment type="caution">
    <text evidence="20">The sequence shown here is derived from an EMBL/GenBank/DDBJ whole genome shotgun (WGS) entry which is preliminary data.</text>
</comment>
<feature type="binding site" evidence="17">
    <location>
        <position position="157"/>
    </location>
    <ligand>
        <name>UDP-N-acetyl-alpha-D-glucosamine</name>
        <dbReference type="ChEBI" id="CHEBI:57705"/>
    </ligand>
</feature>
<feature type="binding site" evidence="17">
    <location>
        <position position="230"/>
    </location>
    <ligand>
        <name>Mg(2+)</name>
        <dbReference type="ChEBI" id="CHEBI:18420"/>
    </ligand>
</feature>
<comment type="similarity">
    <text evidence="2 17">In the N-terminal section; belongs to the N-acetylglucosamine-1-phosphate uridyltransferase family.</text>
</comment>
<feature type="domain" description="Mannose-1-phosphate guanyltransferase C-terminal" evidence="19">
    <location>
        <begin position="266"/>
        <end position="348"/>
    </location>
</feature>
<dbReference type="Gene3D" id="2.160.10.10">
    <property type="entry name" value="Hexapeptide repeat proteins"/>
    <property type="match status" value="1"/>
</dbReference>
<evidence type="ECO:0000256" key="13">
    <source>
        <dbReference type="ARBA" id="ARBA00023316"/>
    </source>
</evidence>
<evidence type="ECO:0000313" key="20">
    <source>
        <dbReference type="EMBL" id="TDO95982.1"/>
    </source>
</evidence>
<keyword evidence="21" id="KW-1185">Reference proteome</keyword>
<feature type="binding site" evidence="17">
    <location>
        <begin position="83"/>
        <end position="84"/>
    </location>
    <ligand>
        <name>UDP-N-acetyl-alpha-D-glucosamine</name>
        <dbReference type="ChEBI" id="CHEBI:57705"/>
    </ligand>
</feature>
<proteinExistence type="inferred from homology"/>
<gene>
    <name evidence="17" type="primary">glmU</name>
    <name evidence="20" type="ORF">DFP79_3351</name>
</gene>
<dbReference type="CDD" id="cd02540">
    <property type="entry name" value="GT2_GlmU_N_bac"/>
    <property type="match status" value="1"/>
</dbReference>
<keyword evidence="4 17" id="KW-0808">Transferase</keyword>
<feature type="region of interest" description="N-acetyltransferase" evidence="17">
    <location>
        <begin position="254"/>
        <end position="460"/>
    </location>
</feature>
<dbReference type="GO" id="GO:0006048">
    <property type="term" value="P:UDP-N-acetylglucosamine biosynthetic process"/>
    <property type="evidence" value="ECO:0007669"/>
    <property type="project" value="UniProtKB-UniPathway"/>
</dbReference>
<dbReference type="PANTHER" id="PTHR43584">
    <property type="entry name" value="NUCLEOTIDYL TRANSFERASE"/>
    <property type="match status" value="1"/>
</dbReference>
<dbReference type="Proteomes" id="UP000294656">
    <property type="component" value="Unassembled WGS sequence"/>
</dbReference>
<evidence type="ECO:0000313" key="21">
    <source>
        <dbReference type="Proteomes" id="UP000294656"/>
    </source>
</evidence>
<dbReference type="AlphaFoldDB" id="A0A4V3CG17"/>
<keyword evidence="8 17" id="KW-0460">Magnesium</keyword>
<evidence type="ECO:0000256" key="7">
    <source>
        <dbReference type="ARBA" id="ARBA00022737"/>
    </source>
</evidence>
<dbReference type="Gene3D" id="3.90.550.10">
    <property type="entry name" value="Spore Coat Polysaccharide Biosynthesis Protein SpsA, Chain A"/>
    <property type="match status" value="1"/>
</dbReference>
<comment type="pathway">
    <text evidence="17">Nucleotide-sugar biosynthesis; UDP-N-acetyl-alpha-D-glucosamine biosynthesis; N-acetyl-alpha-D-glucosamine 1-phosphate from alpha-D-glucosamine 6-phosphate (route II): step 2/2.</text>
</comment>
<evidence type="ECO:0000256" key="8">
    <source>
        <dbReference type="ARBA" id="ARBA00022842"/>
    </source>
</evidence>
<feature type="binding site" evidence="17">
    <location>
        <position position="230"/>
    </location>
    <ligand>
        <name>UDP-N-acetyl-alpha-D-glucosamine</name>
        <dbReference type="ChEBI" id="CHEBI:57705"/>
    </ligand>
</feature>
<reference evidence="20 21" key="1">
    <citation type="submission" date="2019-03" db="EMBL/GenBank/DDBJ databases">
        <title>Genomic Encyclopedia of Type Strains, Phase III (KMG-III): the genomes of soil and plant-associated and newly described type strains.</title>
        <authorList>
            <person name="Whitman W."/>
        </authorList>
    </citation>
    <scope>NUCLEOTIDE SEQUENCE [LARGE SCALE GENOMIC DNA]</scope>
    <source>
        <strain evidence="20 21">CECT 7378</strain>
    </source>
</reference>
<evidence type="ECO:0000256" key="6">
    <source>
        <dbReference type="ARBA" id="ARBA00022723"/>
    </source>
</evidence>
<comment type="similarity">
    <text evidence="1 17">In the C-terminal section; belongs to the transferase hexapeptide repeat family.</text>
</comment>
<evidence type="ECO:0000256" key="5">
    <source>
        <dbReference type="ARBA" id="ARBA00022695"/>
    </source>
</evidence>
<keyword evidence="11 17" id="KW-0511">Multifunctional enzyme</keyword>
<evidence type="ECO:0000256" key="4">
    <source>
        <dbReference type="ARBA" id="ARBA00022679"/>
    </source>
</evidence>
<keyword evidence="9 17" id="KW-0133">Cell shape</keyword>
<feature type="region of interest" description="Pyrophosphorylase" evidence="17">
    <location>
        <begin position="1"/>
        <end position="232"/>
    </location>
</feature>
<dbReference type="InterPro" id="IPR005882">
    <property type="entry name" value="Bifunctional_GlmU"/>
</dbReference>
<dbReference type="InterPro" id="IPR056729">
    <property type="entry name" value="GMPPB_C"/>
</dbReference>
<feature type="binding site" evidence="17">
    <location>
        <position position="369"/>
    </location>
    <ligand>
        <name>UDP-N-acetyl-alpha-D-glucosamine</name>
        <dbReference type="ChEBI" id="CHEBI:57705"/>
    </ligand>
</feature>
<feature type="binding site" evidence="17">
    <location>
        <position position="107"/>
    </location>
    <ligand>
        <name>Mg(2+)</name>
        <dbReference type="ChEBI" id="CHEBI:18420"/>
    </ligand>
</feature>
<dbReference type="InterPro" id="IPR050065">
    <property type="entry name" value="GlmU-like"/>
</dbReference>
<dbReference type="GO" id="GO:0009245">
    <property type="term" value="P:lipid A biosynthetic process"/>
    <property type="evidence" value="ECO:0007669"/>
    <property type="project" value="UniProtKB-UniRule"/>
</dbReference>
<dbReference type="GO" id="GO:0008360">
    <property type="term" value="P:regulation of cell shape"/>
    <property type="evidence" value="ECO:0007669"/>
    <property type="project" value="UniProtKB-KW"/>
</dbReference>
<dbReference type="GO" id="GO:0019134">
    <property type="term" value="F:glucosamine-1-phosphate N-acetyltransferase activity"/>
    <property type="evidence" value="ECO:0007669"/>
    <property type="project" value="UniProtKB-UniRule"/>
</dbReference>
<feature type="binding site" evidence="17">
    <location>
        <position position="336"/>
    </location>
    <ligand>
        <name>UDP-N-acetyl-alpha-D-glucosamine</name>
        <dbReference type="ChEBI" id="CHEBI:57705"/>
    </ligand>
</feature>